<feature type="transmembrane region" description="Helical" evidence="6">
    <location>
        <begin position="146"/>
        <end position="173"/>
    </location>
</feature>
<evidence type="ECO:0000313" key="7">
    <source>
        <dbReference type="EMBL" id="GGM77952.1"/>
    </source>
</evidence>
<comment type="subcellular location">
    <subcellularLocation>
        <location evidence="1">Cell membrane</location>
        <topology evidence="1">Multi-pass membrane protein</topology>
    </subcellularLocation>
</comment>
<evidence type="ECO:0000256" key="5">
    <source>
        <dbReference type="ARBA" id="ARBA00023136"/>
    </source>
</evidence>
<organism evidence="7 8">
    <name type="scientific">Longimycelium tulufanense</name>
    <dbReference type="NCBI Taxonomy" id="907463"/>
    <lineage>
        <taxon>Bacteria</taxon>
        <taxon>Bacillati</taxon>
        <taxon>Actinomycetota</taxon>
        <taxon>Actinomycetes</taxon>
        <taxon>Pseudonocardiales</taxon>
        <taxon>Pseudonocardiaceae</taxon>
        <taxon>Longimycelium</taxon>
    </lineage>
</organism>
<dbReference type="PANTHER" id="PTHR30086">
    <property type="entry name" value="ARGININE EXPORTER PROTEIN ARGO"/>
    <property type="match status" value="1"/>
</dbReference>
<keyword evidence="4 6" id="KW-1133">Transmembrane helix</keyword>
<comment type="caution">
    <text evidence="7">The sequence shown here is derived from an EMBL/GenBank/DDBJ whole genome shotgun (WGS) entry which is preliminary data.</text>
</comment>
<feature type="transmembrane region" description="Helical" evidence="6">
    <location>
        <begin position="6"/>
        <end position="27"/>
    </location>
</feature>
<keyword evidence="5 6" id="KW-0472">Membrane</keyword>
<dbReference type="Pfam" id="PF01810">
    <property type="entry name" value="LysE"/>
    <property type="match status" value="1"/>
</dbReference>
<keyword evidence="2" id="KW-1003">Cell membrane</keyword>
<keyword evidence="3 6" id="KW-0812">Transmembrane</keyword>
<reference evidence="7" key="1">
    <citation type="journal article" date="2014" name="Int. J. Syst. Evol. Microbiol.">
        <title>Complete genome sequence of Corynebacterium casei LMG S-19264T (=DSM 44701T), isolated from a smear-ripened cheese.</title>
        <authorList>
            <consortium name="US DOE Joint Genome Institute (JGI-PGF)"/>
            <person name="Walter F."/>
            <person name="Albersmeier A."/>
            <person name="Kalinowski J."/>
            <person name="Ruckert C."/>
        </authorList>
    </citation>
    <scope>NUCLEOTIDE SEQUENCE</scope>
    <source>
        <strain evidence="7">CGMCC 4.5737</strain>
    </source>
</reference>
<evidence type="ECO:0000256" key="4">
    <source>
        <dbReference type="ARBA" id="ARBA00022989"/>
    </source>
</evidence>
<dbReference type="EMBL" id="BMMK01000040">
    <property type="protein sequence ID" value="GGM77952.1"/>
    <property type="molecule type" value="Genomic_DNA"/>
</dbReference>
<evidence type="ECO:0000256" key="2">
    <source>
        <dbReference type="ARBA" id="ARBA00022475"/>
    </source>
</evidence>
<sequence length="207" mass="21646">MTEILLAFAALSLLLAVAPGPDILLVLRSTVKAGWRAGVLTAVGAAVGSMWWAVAAAVGLAAVLQTWSVGYTVIRVAGALYLVSLGVQALVRRAVEQAPAQPEPEPGAMDRWRAWRAGFLSAMLNPKIGLFFLAVVPQFLPHDQPVAAMTLLFGAVDAVVALVWLTLVAVAAGRLMRWLSRPRVGSALDRCTGVALTGLGVATLASQ</sequence>
<evidence type="ECO:0000256" key="6">
    <source>
        <dbReference type="SAM" id="Phobius"/>
    </source>
</evidence>
<name>A0A8J3CKP1_9PSEU</name>
<dbReference type="PANTHER" id="PTHR30086:SF20">
    <property type="entry name" value="ARGININE EXPORTER PROTEIN ARGO-RELATED"/>
    <property type="match status" value="1"/>
</dbReference>
<evidence type="ECO:0000313" key="8">
    <source>
        <dbReference type="Proteomes" id="UP000637578"/>
    </source>
</evidence>
<dbReference type="AlphaFoldDB" id="A0A8J3CKP1"/>
<dbReference type="GO" id="GO:0015171">
    <property type="term" value="F:amino acid transmembrane transporter activity"/>
    <property type="evidence" value="ECO:0007669"/>
    <property type="project" value="TreeGrafter"/>
</dbReference>
<dbReference type="RefSeq" id="WP_189061403.1">
    <property type="nucleotide sequence ID" value="NZ_BMMK01000040.1"/>
</dbReference>
<gene>
    <name evidence="7" type="ORF">GCM10012275_55740</name>
</gene>
<reference evidence="7" key="2">
    <citation type="submission" date="2020-09" db="EMBL/GenBank/DDBJ databases">
        <authorList>
            <person name="Sun Q."/>
            <person name="Zhou Y."/>
        </authorList>
    </citation>
    <scope>NUCLEOTIDE SEQUENCE</scope>
    <source>
        <strain evidence="7">CGMCC 4.5737</strain>
    </source>
</reference>
<feature type="transmembrane region" description="Helical" evidence="6">
    <location>
        <begin position="69"/>
        <end position="91"/>
    </location>
</feature>
<dbReference type="PIRSF" id="PIRSF006324">
    <property type="entry name" value="LeuE"/>
    <property type="match status" value="1"/>
</dbReference>
<protein>
    <submittedName>
        <fullName evidence="7">Threonine transporter RhtB</fullName>
    </submittedName>
</protein>
<keyword evidence="8" id="KW-1185">Reference proteome</keyword>
<accession>A0A8J3CKP1</accession>
<dbReference type="InterPro" id="IPR001123">
    <property type="entry name" value="LeuE-type"/>
</dbReference>
<evidence type="ECO:0000256" key="1">
    <source>
        <dbReference type="ARBA" id="ARBA00004651"/>
    </source>
</evidence>
<feature type="transmembrane region" description="Helical" evidence="6">
    <location>
        <begin position="39"/>
        <end position="63"/>
    </location>
</feature>
<dbReference type="GO" id="GO:0005886">
    <property type="term" value="C:plasma membrane"/>
    <property type="evidence" value="ECO:0007669"/>
    <property type="project" value="UniProtKB-SubCell"/>
</dbReference>
<proteinExistence type="predicted"/>
<evidence type="ECO:0000256" key="3">
    <source>
        <dbReference type="ARBA" id="ARBA00022692"/>
    </source>
</evidence>
<dbReference type="Proteomes" id="UP000637578">
    <property type="component" value="Unassembled WGS sequence"/>
</dbReference>
<feature type="transmembrane region" description="Helical" evidence="6">
    <location>
        <begin position="119"/>
        <end position="140"/>
    </location>
</feature>